<accession>A0AAD7HI95</accession>
<reference evidence="1" key="1">
    <citation type="submission" date="2023-03" db="EMBL/GenBank/DDBJ databases">
        <title>Massive genome expansion in bonnet fungi (Mycena s.s.) driven by repeated elements and novel gene families across ecological guilds.</title>
        <authorList>
            <consortium name="Lawrence Berkeley National Laboratory"/>
            <person name="Harder C.B."/>
            <person name="Miyauchi S."/>
            <person name="Viragh M."/>
            <person name="Kuo A."/>
            <person name="Thoen E."/>
            <person name="Andreopoulos B."/>
            <person name="Lu D."/>
            <person name="Skrede I."/>
            <person name="Drula E."/>
            <person name="Henrissat B."/>
            <person name="Morin E."/>
            <person name="Kohler A."/>
            <person name="Barry K."/>
            <person name="LaButti K."/>
            <person name="Morin E."/>
            <person name="Salamov A."/>
            <person name="Lipzen A."/>
            <person name="Mereny Z."/>
            <person name="Hegedus B."/>
            <person name="Baldrian P."/>
            <person name="Stursova M."/>
            <person name="Weitz H."/>
            <person name="Taylor A."/>
            <person name="Grigoriev I.V."/>
            <person name="Nagy L.G."/>
            <person name="Martin F."/>
            <person name="Kauserud H."/>
        </authorList>
    </citation>
    <scope>NUCLEOTIDE SEQUENCE</scope>
    <source>
        <strain evidence="1">CBHHK182m</strain>
    </source>
</reference>
<dbReference type="AlphaFoldDB" id="A0AAD7HI95"/>
<name>A0AAD7HI95_9AGAR</name>
<dbReference type="Proteomes" id="UP001215598">
    <property type="component" value="Unassembled WGS sequence"/>
</dbReference>
<evidence type="ECO:0000313" key="1">
    <source>
        <dbReference type="EMBL" id="KAJ7720786.1"/>
    </source>
</evidence>
<comment type="caution">
    <text evidence="1">The sequence shown here is derived from an EMBL/GenBank/DDBJ whole genome shotgun (WGS) entry which is preliminary data.</text>
</comment>
<dbReference type="EMBL" id="JARKIB010000236">
    <property type="protein sequence ID" value="KAJ7720786.1"/>
    <property type="molecule type" value="Genomic_DNA"/>
</dbReference>
<proteinExistence type="predicted"/>
<sequence length="253" mass="28131">MEPTRSDPAGRWDSISRQCSYLGRCLVQVLSASTAASKCASRVRRDYADDQAHNSLAVNDAEVTAKIQSCFCTTVFLSLDKGAHTETTCEIRDAEIKKMGSRRSPGCMRGKLINRIFCSMHYPLAATEQSSRLSEYVLAFLADSIWMRVTGKMLRCEPSAVGRHTEAAVKQNFPAVFKTSLALYPFLGREVKAYSRRQALRWTHCLSSTPHRSETRAASRTCALRAEQARTHCELLGRSECLDATVEATLPGR</sequence>
<evidence type="ECO:0000313" key="2">
    <source>
        <dbReference type="Proteomes" id="UP001215598"/>
    </source>
</evidence>
<organism evidence="1 2">
    <name type="scientific">Mycena metata</name>
    <dbReference type="NCBI Taxonomy" id="1033252"/>
    <lineage>
        <taxon>Eukaryota</taxon>
        <taxon>Fungi</taxon>
        <taxon>Dikarya</taxon>
        <taxon>Basidiomycota</taxon>
        <taxon>Agaricomycotina</taxon>
        <taxon>Agaricomycetes</taxon>
        <taxon>Agaricomycetidae</taxon>
        <taxon>Agaricales</taxon>
        <taxon>Marasmiineae</taxon>
        <taxon>Mycenaceae</taxon>
        <taxon>Mycena</taxon>
    </lineage>
</organism>
<protein>
    <submittedName>
        <fullName evidence="1">Uncharacterized protein</fullName>
    </submittedName>
</protein>
<gene>
    <name evidence="1" type="ORF">B0H16DRAFT_1474215</name>
</gene>
<keyword evidence="2" id="KW-1185">Reference proteome</keyword>